<dbReference type="SUPFAM" id="SSF51569">
    <property type="entry name" value="Aldolase"/>
    <property type="match status" value="1"/>
</dbReference>
<dbReference type="RefSeq" id="WP_351961384.1">
    <property type="nucleotide sequence ID" value="NZ_JBEOZM010000027.1"/>
</dbReference>
<evidence type="ECO:0000256" key="3">
    <source>
        <dbReference type="RuleBase" id="RU363071"/>
    </source>
</evidence>
<keyword evidence="2 3" id="KW-0808">Transferase</keyword>
<keyword evidence="3" id="KW-0028">Amino-acid biosynthesis</keyword>
<proteinExistence type="inferred from homology"/>
<dbReference type="InterPro" id="IPR002480">
    <property type="entry name" value="DAHP_synth_2"/>
</dbReference>
<protein>
    <recommendedName>
        <fullName evidence="3">Phospho-2-dehydro-3-deoxyheptonate aldolase</fullName>
        <ecNumber evidence="3">2.5.1.54</ecNumber>
    </recommendedName>
</protein>
<dbReference type="GO" id="GO:0003849">
    <property type="term" value="F:3-deoxy-7-phosphoheptulonate synthase activity"/>
    <property type="evidence" value="ECO:0007669"/>
    <property type="project" value="UniProtKB-EC"/>
</dbReference>
<dbReference type="Gene3D" id="3.20.20.70">
    <property type="entry name" value="Aldolase class I"/>
    <property type="match status" value="1"/>
</dbReference>
<evidence type="ECO:0000313" key="4">
    <source>
        <dbReference type="EMBL" id="MER6273069.1"/>
    </source>
</evidence>
<comment type="caution">
    <text evidence="4">The sequence shown here is derived from an EMBL/GenBank/DDBJ whole genome shotgun (WGS) entry which is preliminary data.</text>
</comment>
<evidence type="ECO:0000313" key="5">
    <source>
        <dbReference type="Proteomes" id="UP001490365"/>
    </source>
</evidence>
<evidence type="ECO:0000256" key="2">
    <source>
        <dbReference type="ARBA" id="ARBA00022679"/>
    </source>
</evidence>
<comment type="pathway">
    <text evidence="3">Metabolic intermediate biosynthesis; chorismate biosynthesis; chorismate from D-erythrose 4-phosphate and phosphoenolpyruvate: step 1/7.</text>
</comment>
<dbReference type="EC" id="2.5.1.54" evidence="3"/>
<sequence length="388" mass="41515">MARFLALRAAQQPDWGDTWLVEKVRADLAALPALVAWEEVRQLRSLLAEAAAGRLLVVQAGDCAEDPADCVPEVIDRKVGLLDALAGVLRMRAGLPVVRVGRIAGQFAKPRSRPTERVDGVELPVFRGLVVNGAEPEPMVRRPDPLRLVTGYRAAAAAMDHLRRQAGTWTPLPDPAVWTSHEALLLDYELPSLRRSDDGRLLLTSTHWPWIGERTRDPAGAHVRLLADVANPVACKVGPDCTPAELLELCGTLDPHRVPGRLTLVARFGAGRAADRLTRLVSAVREAGHPVVWLCDPMHGNTVTTPGGLKTRLLTAVVQEVGEFLTAVRRGGGVAGGLHLEATPDSVAECVPDAAAVADAGRTGPYTTLCDPRLDPAQALSVAAAWRA</sequence>
<dbReference type="Pfam" id="PF01474">
    <property type="entry name" value="DAHP_synth_2"/>
    <property type="match status" value="2"/>
</dbReference>
<name>A0ABV1TSR7_9ACTN</name>
<reference evidence="4 5" key="1">
    <citation type="submission" date="2024-06" db="EMBL/GenBank/DDBJ databases">
        <title>The Natural Products Discovery Center: Release of the First 8490 Sequenced Strains for Exploring Actinobacteria Biosynthetic Diversity.</title>
        <authorList>
            <person name="Kalkreuter E."/>
            <person name="Kautsar S.A."/>
            <person name="Yang D."/>
            <person name="Bader C.D."/>
            <person name="Teijaro C.N."/>
            <person name="Fluegel L."/>
            <person name="Davis C.M."/>
            <person name="Simpson J.R."/>
            <person name="Lauterbach L."/>
            <person name="Steele A.D."/>
            <person name="Gui C."/>
            <person name="Meng S."/>
            <person name="Li G."/>
            <person name="Viehrig K."/>
            <person name="Ye F."/>
            <person name="Su P."/>
            <person name="Kiefer A.F."/>
            <person name="Nichols A."/>
            <person name="Cepeda A.J."/>
            <person name="Yan W."/>
            <person name="Fan B."/>
            <person name="Jiang Y."/>
            <person name="Adhikari A."/>
            <person name="Zheng C.-J."/>
            <person name="Schuster L."/>
            <person name="Cowan T.M."/>
            <person name="Smanski M.J."/>
            <person name="Chevrette M.G."/>
            <person name="De Carvalho L.P.S."/>
            <person name="Shen B."/>
        </authorList>
    </citation>
    <scope>NUCLEOTIDE SEQUENCE [LARGE SCALE GENOMIC DNA]</scope>
    <source>
        <strain evidence="4 5">NPDC001694</strain>
    </source>
</reference>
<evidence type="ECO:0000256" key="1">
    <source>
        <dbReference type="ARBA" id="ARBA00008911"/>
    </source>
</evidence>
<dbReference type="PANTHER" id="PTHR21337">
    <property type="entry name" value="PHOSPHO-2-DEHYDRO-3-DEOXYHEPTONATE ALDOLASE 1, 2"/>
    <property type="match status" value="1"/>
</dbReference>
<organism evidence="4 5">
    <name type="scientific">Streptomyces sp. 900105755</name>
    <dbReference type="NCBI Taxonomy" id="3154389"/>
    <lineage>
        <taxon>Bacteria</taxon>
        <taxon>Bacillati</taxon>
        <taxon>Actinomycetota</taxon>
        <taxon>Actinomycetes</taxon>
        <taxon>Kitasatosporales</taxon>
        <taxon>Streptomycetaceae</taxon>
        <taxon>Streptomyces</taxon>
    </lineage>
</organism>
<gene>
    <name evidence="4" type="ORF">ABT211_38260</name>
</gene>
<accession>A0ABV1TSR7</accession>
<comment type="catalytic activity">
    <reaction evidence="3">
        <text>D-erythrose 4-phosphate + phosphoenolpyruvate + H2O = 7-phospho-2-dehydro-3-deoxy-D-arabino-heptonate + phosphate</text>
        <dbReference type="Rhea" id="RHEA:14717"/>
        <dbReference type="ChEBI" id="CHEBI:15377"/>
        <dbReference type="ChEBI" id="CHEBI:16897"/>
        <dbReference type="ChEBI" id="CHEBI:43474"/>
        <dbReference type="ChEBI" id="CHEBI:58394"/>
        <dbReference type="ChEBI" id="CHEBI:58702"/>
        <dbReference type="EC" id="2.5.1.54"/>
    </reaction>
</comment>
<keyword evidence="5" id="KW-1185">Reference proteome</keyword>
<dbReference type="EMBL" id="JBEOZM010000027">
    <property type="protein sequence ID" value="MER6273069.1"/>
    <property type="molecule type" value="Genomic_DNA"/>
</dbReference>
<dbReference type="Proteomes" id="UP001490365">
    <property type="component" value="Unassembled WGS sequence"/>
</dbReference>
<dbReference type="PANTHER" id="PTHR21337:SF0">
    <property type="entry name" value="PHOSPHO-2-DEHYDRO-3-DEOXYHEPTONATE ALDOLASE"/>
    <property type="match status" value="1"/>
</dbReference>
<keyword evidence="3" id="KW-0057">Aromatic amino acid biosynthesis</keyword>
<dbReference type="InterPro" id="IPR013785">
    <property type="entry name" value="Aldolase_TIM"/>
</dbReference>
<comment type="similarity">
    <text evidence="1 3">Belongs to the class-II DAHP synthase family.</text>
</comment>